<feature type="chain" id="PRO_5037312208" description="Lipoprotein" evidence="1">
    <location>
        <begin position="29"/>
        <end position="106"/>
    </location>
</feature>
<name>A0A937CPR9_9HYPH</name>
<sequence>MDVFNTCSNALKLILTAACLVPIAACQSAPPPDKMARTEMQTAPADLQLLCANAAAAPSGVDASKILPVSSSRTDAENYSVQLDAAGKKFACVVDVNGSVKSVVPA</sequence>
<gene>
    <name evidence="2" type="ORF">JJB09_08805</name>
</gene>
<keyword evidence="1" id="KW-0732">Signal</keyword>
<dbReference type="EMBL" id="JAEQNC010000004">
    <property type="protein sequence ID" value="MBL0372127.1"/>
    <property type="molecule type" value="Genomic_DNA"/>
</dbReference>
<evidence type="ECO:0000256" key="1">
    <source>
        <dbReference type="SAM" id="SignalP"/>
    </source>
</evidence>
<evidence type="ECO:0000313" key="2">
    <source>
        <dbReference type="EMBL" id="MBL0372127.1"/>
    </source>
</evidence>
<dbReference type="RefSeq" id="WP_201656203.1">
    <property type="nucleotide sequence ID" value="NZ_JAEQNC010000004.1"/>
</dbReference>
<dbReference type="Proteomes" id="UP000633219">
    <property type="component" value="Unassembled WGS sequence"/>
</dbReference>
<evidence type="ECO:0000313" key="3">
    <source>
        <dbReference type="Proteomes" id="UP000633219"/>
    </source>
</evidence>
<keyword evidence="3" id="KW-1185">Reference proteome</keyword>
<accession>A0A937CPR9</accession>
<reference evidence="2" key="1">
    <citation type="submission" date="2021-01" db="EMBL/GenBank/DDBJ databases">
        <title>Rhizobium sp. strain KVB221 16S ribosomal RNA gene Genome sequencing and assembly.</title>
        <authorList>
            <person name="Kang M."/>
        </authorList>
    </citation>
    <scope>NUCLEOTIDE SEQUENCE</scope>
    <source>
        <strain evidence="2">KVB221</strain>
    </source>
</reference>
<dbReference type="AlphaFoldDB" id="A0A937CPR9"/>
<organism evidence="2 3">
    <name type="scientific">Rhizobium setariae</name>
    <dbReference type="NCBI Taxonomy" id="2801340"/>
    <lineage>
        <taxon>Bacteria</taxon>
        <taxon>Pseudomonadati</taxon>
        <taxon>Pseudomonadota</taxon>
        <taxon>Alphaproteobacteria</taxon>
        <taxon>Hyphomicrobiales</taxon>
        <taxon>Rhizobiaceae</taxon>
        <taxon>Rhizobium/Agrobacterium group</taxon>
        <taxon>Rhizobium</taxon>
    </lineage>
</organism>
<protein>
    <recommendedName>
        <fullName evidence="4">Lipoprotein</fullName>
    </recommendedName>
</protein>
<feature type="signal peptide" evidence="1">
    <location>
        <begin position="1"/>
        <end position="28"/>
    </location>
</feature>
<comment type="caution">
    <text evidence="2">The sequence shown here is derived from an EMBL/GenBank/DDBJ whole genome shotgun (WGS) entry which is preliminary data.</text>
</comment>
<evidence type="ECO:0008006" key="4">
    <source>
        <dbReference type="Google" id="ProtNLM"/>
    </source>
</evidence>
<proteinExistence type="predicted"/>